<evidence type="ECO:0000313" key="1">
    <source>
        <dbReference type="EMBL" id="CAA9287091.1"/>
    </source>
</evidence>
<dbReference type="AlphaFoldDB" id="A0A6J4JTE4"/>
<sequence>MSGPDPDAGDLPAGIGRPATRALMLAGHTRLERFADLTEADLLALHGVGPKAVRILRESLAARGLSLRPR</sequence>
<proteinExistence type="predicted"/>
<dbReference type="EMBL" id="CADCTP010000388">
    <property type="protein sequence ID" value="CAA9287091.1"/>
    <property type="molecule type" value="Genomic_DNA"/>
</dbReference>
<protein>
    <recommendedName>
        <fullName evidence="2">DNA-binding protein</fullName>
    </recommendedName>
</protein>
<dbReference type="Gene3D" id="1.10.150.20">
    <property type="entry name" value="5' to 3' exonuclease, C-terminal subdomain"/>
    <property type="match status" value="1"/>
</dbReference>
<dbReference type="SUPFAM" id="SSF47789">
    <property type="entry name" value="C-terminal domain of RNA polymerase alpha subunit"/>
    <property type="match status" value="1"/>
</dbReference>
<organism evidence="1">
    <name type="scientific">uncultured Mycobacteriales bacterium</name>
    <dbReference type="NCBI Taxonomy" id="581187"/>
    <lineage>
        <taxon>Bacteria</taxon>
        <taxon>Bacillati</taxon>
        <taxon>Actinomycetota</taxon>
        <taxon>Actinomycetes</taxon>
        <taxon>Mycobacteriales</taxon>
        <taxon>environmental samples</taxon>
    </lineage>
</organism>
<evidence type="ECO:0008006" key="2">
    <source>
        <dbReference type="Google" id="ProtNLM"/>
    </source>
</evidence>
<accession>A0A6J4JTE4</accession>
<name>A0A6J4JTE4_9ACTN</name>
<gene>
    <name evidence="1" type="ORF">AVDCRST_MAG41-4075</name>
</gene>
<reference evidence="1" key="1">
    <citation type="submission" date="2020-02" db="EMBL/GenBank/DDBJ databases">
        <authorList>
            <person name="Meier V. D."/>
        </authorList>
    </citation>
    <scope>NUCLEOTIDE SEQUENCE</scope>
    <source>
        <strain evidence="1">AVDCRST_MAG41</strain>
    </source>
</reference>